<proteinExistence type="predicted"/>
<accession>A0ABR3L3B2</accession>
<organism evidence="1 2">
    <name type="scientific">Trichinella spiralis</name>
    <name type="common">Trichina worm</name>
    <dbReference type="NCBI Taxonomy" id="6334"/>
    <lineage>
        <taxon>Eukaryota</taxon>
        <taxon>Metazoa</taxon>
        <taxon>Ecdysozoa</taxon>
        <taxon>Nematoda</taxon>
        <taxon>Enoplea</taxon>
        <taxon>Dorylaimia</taxon>
        <taxon>Trichinellida</taxon>
        <taxon>Trichinellidae</taxon>
        <taxon>Trichinella</taxon>
    </lineage>
</organism>
<sequence length="152" mass="17751">MPIVAFMILRQDLERRLRRFTSCTDLRLHIATYFTHLSMRCESSHIGHRNFCLVVTTKAEKADGEMGIHHFYDLSYWNYSLSEYSSSVEYSALVIYANRRLYDFASGSGTQIASFYILHRSEVAHCHVFYTSLDAVRIFAYRTPELLLGCHY</sequence>
<dbReference type="Proteomes" id="UP001558632">
    <property type="component" value="Unassembled WGS sequence"/>
</dbReference>
<evidence type="ECO:0000313" key="2">
    <source>
        <dbReference type="Proteomes" id="UP001558632"/>
    </source>
</evidence>
<protein>
    <submittedName>
        <fullName evidence="1">Aspartate/glutamate leucyltransferase</fullName>
    </submittedName>
</protein>
<evidence type="ECO:0000313" key="1">
    <source>
        <dbReference type="EMBL" id="KAL1246162.1"/>
    </source>
</evidence>
<dbReference type="EMBL" id="JBEUSY010000021">
    <property type="protein sequence ID" value="KAL1246162.1"/>
    <property type="molecule type" value="Genomic_DNA"/>
</dbReference>
<comment type="caution">
    <text evidence="1">The sequence shown here is derived from an EMBL/GenBank/DDBJ whole genome shotgun (WGS) entry which is preliminary data.</text>
</comment>
<keyword evidence="2" id="KW-1185">Reference proteome</keyword>
<name>A0ABR3L3B2_TRISP</name>
<gene>
    <name evidence="1" type="ORF">TSPI_04724</name>
</gene>
<reference evidence="1 2" key="1">
    <citation type="submission" date="2024-07" db="EMBL/GenBank/DDBJ databases">
        <title>Enhanced genomic and transcriptomic resources for Trichinella pseudospiralis and T. spiralis underpin the discovery of pronounced molecular differences between stages and species.</title>
        <authorList>
            <person name="Pasi K.K."/>
            <person name="La Rosa G."/>
            <person name="Gomez-Morales M.A."/>
            <person name="Tosini F."/>
            <person name="Sumanam S."/>
            <person name="Young N.D."/>
            <person name="Chang B.C."/>
            <person name="Robin G.B."/>
        </authorList>
    </citation>
    <scope>NUCLEOTIDE SEQUENCE [LARGE SCALE GENOMIC DNA]</scope>
    <source>
        <strain evidence="1">ISS534</strain>
    </source>
</reference>